<dbReference type="InterPro" id="IPR036503">
    <property type="entry name" value="Ald_Fedxn_OxRdtase_N_sf"/>
</dbReference>
<dbReference type="InterPro" id="IPR013983">
    <property type="entry name" value="Ald_Fedxn_OxRdtase_N"/>
</dbReference>
<dbReference type="GO" id="GO:0016625">
    <property type="term" value="F:oxidoreductase activity, acting on the aldehyde or oxo group of donors, iron-sulfur protein as acceptor"/>
    <property type="evidence" value="ECO:0007669"/>
    <property type="project" value="InterPro"/>
</dbReference>
<gene>
    <name evidence="2" type="ORF">S01H1_51817</name>
</gene>
<protein>
    <recommendedName>
        <fullName evidence="1">Aldehyde ferredoxin oxidoreductase N-terminal domain-containing protein</fullName>
    </recommendedName>
</protein>
<dbReference type="PANTHER" id="PTHR30038">
    <property type="entry name" value="ALDEHYDE FERREDOXIN OXIDOREDUCTASE"/>
    <property type="match status" value="1"/>
</dbReference>
<name>X0W5E8_9ZZZZ</name>
<feature type="non-terminal residue" evidence="2">
    <location>
        <position position="260"/>
    </location>
</feature>
<sequence>LYIDLSQKKYWVERREDLFEKYLGGAGVAIQLLKEECPAGSDPLGPENPIIFAVGPLTGLFPLASKTVAMFKSPHTGNLGESHCGGRSAVALRLAGYGAMVIKGASSTPLYLAIHGDRVYFRDASALWGMTNSFTVGRIIRQNEPATGLRTIMRIGGAGEKLISYACVTTETYRHFGRLGLGAVFGSKKLKAVVISGRHSLPTRDITQYRKIYDHIYKESTSSPVMKKYHDLGTAENILPLNELGGLPTRNLKETKFEGS</sequence>
<dbReference type="AlphaFoldDB" id="X0W5E8"/>
<reference evidence="2" key="1">
    <citation type="journal article" date="2014" name="Front. Microbiol.">
        <title>High frequency of phylogenetically diverse reductive dehalogenase-homologous genes in deep subseafloor sedimentary metagenomes.</title>
        <authorList>
            <person name="Kawai M."/>
            <person name="Futagami T."/>
            <person name="Toyoda A."/>
            <person name="Takaki Y."/>
            <person name="Nishi S."/>
            <person name="Hori S."/>
            <person name="Arai W."/>
            <person name="Tsubouchi T."/>
            <person name="Morono Y."/>
            <person name="Uchiyama I."/>
            <person name="Ito T."/>
            <person name="Fujiyama A."/>
            <person name="Inagaki F."/>
            <person name="Takami H."/>
        </authorList>
    </citation>
    <scope>NUCLEOTIDE SEQUENCE</scope>
    <source>
        <strain evidence="2">Expedition CK06-06</strain>
    </source>
</reference>
<comment type="caution">
    <text evidence="2">The sequence shown here is derived from an EMBL/GenBank/DDBJ whole genome shotgun (WGS) entry which is preliminary data.</text>
</comment>
<dbReference type="EMBL" id="BARS01033465">
    <property type="protein sequence ID" value="GAG26104.1"/>
    <property type="molecule type" value="Genomic_DNA"/>
</dbReference>
<dbReference type="GO" id="GO:0051536">
    <property type="term" value="F:iron-sulfur cluster binding"/>
    <property type="evidence" value="ECO:0007669"/>
    <property type="project" value="InterPro"/>
</dbReference>
<organism evidence="2">
    <name type="scientific">marine sediment metagenome</name>
    <dbReference type="NCBI Taxonomy" id="412755"/>
    <lineage>
        <taxon>unclassified sequences</taxon>
        <taxon>metagenomes</taxon>
        <taxon>ecological metagenomes</taxon>
    </lineage>
</organism>
<dbReference type="InterPro" id="IPR051919">
    <property type="entry name" value="W-dependent_AOR"/>
</dbReference>
<dbReference type="SUPFAM" id="SSF48310">
    <property type="entry name" value="Aldehyde ferredoxin oxidoreductase, C-terminal domains"/>
    <property type="match status" value="1"/>
</dbReference>
<dbReference type="SUPFAM" id="SSF56228">
    <property type="entry name" value="Aldehyde ferredoxin oxidoreductase, N-terminal domain"/>
    <property type="match status" value="1"/>
</dbReference>
<evidence type="ECO:0000313" key="2">
    <source>
        <dbReference type="EMBL" id="GAG26104.1"/>
    </source>
</evidence>
<dbReference type="Gene3D" id="3.60.9.10">
    <property type="entry name" value="Aldehyde ferredoxin oxidoreductase, N-terminal domain"/>
    <property type="match status" value="1"/>
</dbReference>
<dbReference type="InterPro" id="IPR036021">
    <property type="entry name" value="Tungsten_al_ferr_oxy-like_C"/>
</dbReference>
<proteinExistence type="predicted"/>
<dbReference type="SMART" id="SM00790">
    <property type="entry name" value="AFOR_N"/>
    <property type="match status" value="1"/>
</dbReference>
<feature type="non-terminal residue" evidence="2">
    <location>
        <position position="1"/>
    </location>
</feature>
<dbReference type="GO" id="GO:0009055">
    <property type="term" value="F:electron transfer activity"/>
    <property type="evidence" value="ECO:0007669"/>
    <property type="project" value="InterPro"/>
</dbReference>
<feature type="domain" description="Aldehyde ferredoxin oxidoreductase N-terminal" evidence="1">
    <location>
        <begin position="1"/>
        <end position="199"/>
    </location>
</feature>
<dbReference type="PANTHER" id="PTHR30038:SF8">
    <property type="entry name" value="ALDEHYDE FERREDOXIN OXIDOREDUCTASE"/>
    <property type="match status" value="1"/>
</dbReference>
<accession>X0W5E8</accession>
<dbReference type="Pfam" id="PF02730">
    <property type="entry name" value="AFOR_N"/>
    <property type="match status" value="1"/>
</dbReference>
<evidence type="ECO:0000259" key="1">
    <source>
        <dbReference type="SMART" id="SM00790"/>
    </source>
</evidence>